<feature type="region of interest" description="Disordered" evidence="1">
    <location>
        <begin position="400"/>
        <end position="495"/>
    </location>
</feature>
<feature type="region of interest" description="Disordered" evidence="1">
    <location>
        <begin position="338"/>
        <end position="369"/>
    </location>
</feature>
<dbReference type="AlphaFoldDB" id="K6VD43"/>
<dbReference type="OMA" id="CNYFFFK"/>
<sequence length="766" mass="89921">MNIKDLLHNEIIIIKITEFLTILEIQNLIISLRINVKTNVYFMNECLSILMDKEYTEEEEGEDAKENSEVKNNVERNEGELPPSSDIATAIATSNLSANQNDRRSPFEENETHEGNPNWSSTAEQNESHPNGEIIDLVTYEEERTNNLGHPPHEEATKRKIKSKQRKYKNFYEKNVKKGGKMRSIRECLNIDFYSKGKRPLHNTNSEKEGNEWFRKFWLYTHLSHEIIDLKKKLKNGFLKINNNEMVPKNRTKRFDPFQLFKFNGKFYTIFDVPWVSVYFQFCLNAICVFCQQKVDRDSLCVFAEKINLTVSNKLLLNYFNHIIKSGERNLHVNKEDNNDQAITDQPPEGEGADELGEPPQKRKKISLDSTEDCYELDCSSLRDQRRGDDWDNVVRKEDNADARSCRRSVDNLPLGGKRGAISKKDAKGSFMGDHNDSFSMGDTEGSLSLRDMDGPLSPRDMEGSLSLRDMDGPLSLRDMDGPLSPRDTNDSTSWEGGSSFDGISWQGTNNDASLHSENQLHEERVQIREEFLAVRKTHIFCDDCSRILEYRMNIKSIFEALKKDYELLKKLKIMTKTFKIPKHLFCLCNYFFFKDKYIVYFKKVSNHLQCLRKILKKKLINNFIFTFSLNFYKFVIRALLTCDDKKIYHCEDIFLFGFYVKYRNLLNMFNSPRIIYVYYSFHVILEKIKKLQLLFSHKHFLKLTHDLHFDIVAIIEKLKQSDAKKIYRGISKYIYDNVNEEMLSTRSYDELYVYFFQCVKNYRFV</sequence>
<dbReference type="EMBL" id="DF157103">
    <property type="protein sequence ID" value="GAB67132.1"/>
    <property type="molecule type" value="Genomic_DNA"/>
</dbReference>
<dbReference type="OrthoDB" id="386071at2759"/>
<feature type="region of interest" description="Disordered" evidence="1">
    <location>
        <begin position="58"/>
        <end position="130"/>
    </location>
</feature>
<reference evidence="2 3" key="1">
    <citation type="journal article" date="2012" name="Nat. Genet.">
        <title>Plasmodium cynomolgi genome sequences provide insight into Plasmodium vivax and the monkey malaria clade.</title>
        <authorList>
            <person name="Tachibana S."/>
            <person name="Sullivan S.A."/>
            <person name="Kawai S."/>
            <person name="Nakamura S."/>
            <person name="Kim H.R."/>
            <person name="Goto N."/>
            <person name="Arisue N."/>
            <person name="Palacpac N.M.Q."/>
            <person name="Honma H."/>
            <person name="Yagi M."/>
            <person name="Tougan T."/>
            <person name="Katakai Y."/>
            <person name="Kaneko O."/>
            <person name="Mita T."/>
            <person name="Kita K."/>
            <person name="Yasutomi Y."/>
            <person name="Sutton P.L."/>
            <person name="Shakhbatyan R."/>
            <person name="Horii T."/>
            <person name="Yasunaga T."/>
            <person name="Barnwell J.W."/>
            <person name="Escalante A.A."/>
            <person name="Carlton J.M."/>
            <person name="Tanabe K."/>
        </authorList>
    </citation>
    <scope>NUCLEOTIDE SEQUENCE [LARGE SCALE GENOMIC DNA]</scope>
    <source>
        <strain evidence="2 3">B</strain>
    </source>
</reference>
<protein>
    <submittedName>
        <fullName evidence="2">Uncharacterized protein</fullName>
    </submittedName>
</protein>
<feature type="compositionally biased region" description="Basic and acidic residues" evidence="1">
    <location>
        <begin position="64"/>
        <end position="79"/>
    </location>
</feature>
<keyword evidence="3" id="KW-1185">Reference proteome</keyword>
<proteinExistence type="predicted"/>
<dbReference type="VEuPathDB" id="PlasmoDB:PCYB_111530"/>
<dbReference type="RefSeq" id="XP_004223079.1">
    <property type="nucleotide sequence ID" value="XM_004223031.1"/>
</dbReference>
<dbReference type="eggNOG" id="ENOG502T0AN">
    <property type="taxonomic scope" value="Eukaryota"/>
</dbReference>
<evidence type="ECO:0000256" key="1">
    <source>
        <dbReference type="SAM" id="MobiDB-lite"/>
    </source>
</evidence>
<feature type="compositionally biased region" description="Polar residues" evidence="1">
    <location>
        <begin position="115"/>
        <end position="129"/>
    </location>
</feature>
<feature type="compositionally biased region" description="Basic and acidic residues" evidence="1">
    <location>
        <begin position="400"/>
        <end position="410"/>
    </location>
</feature>
<name>K6VD43_PLACD</name>
<evidence type="ECO:0000313" key="3">
    <source>
        <dbReference type="Proteomes" id="UP000006319"/>
    </source>
</evidence>
<dbReference type="Proteomes" id="UP000006319">
    <property type="component" value="Chromosome 11"/>
</dbReference>
<evidence type="ECO:0000313" key="2">
    <source>
        <dbReference type="EMBL" id="GAB67132.1"/>
    </source>
</evidence>
<feature type="non-terminal residue" evidence="2">
    <location>
        <position position="766"/>
    </location>
</feature>
<dbReference type="GeneID" id="14693497"/>
<dbReference type="PhylomeDB" id="K6VD43"/>
<accession>K6VD43</accession>
<organism evidence="2 3">
    <name type="scientific">Plasmodium cynomolgi (strain B)</name>
    <dbReference type="NCBI Taxonomy" id="1120755"/>
    <lineage>
        <taxon>Eukaryota</taxon>
        <taxon>Sar</taxon>
        <taxon>Alveolata</taxon>
        <taxon>Apicomplexa</taxon>
        <taxon>Aconoidasida</taxon>
        <taxon>Haemosporida</taxon>
        <taxon>Plasmodiidae</taxon>
        <taxon>Plasmodium</taxon>
        <taxon>Plasmodium (Plasmodium)</taxon>
    </lineage>
</organism>
<gene>
    <name evidence="2" type="ORF">PCYB_111530</name>
</gene>
<feature type="compositionally biased region" description="Polar residues" evidence="1">
    <location>
        <begin position="91"/>
        <end position="100"/>
    </location>
</feature>
<dbReference type="KEGG" id="pcy:PCYB_111530"/>
<feature type="compositionally biased region" description="Basic and acidic residues" evidence="1">
    <location>
        <begin position="101"/>
        <end position="114"/>
    </location>
</feature>